<evidence type="ECO:0000313" key="1">
    <source>
        <dbReference type="EMBL" id="RDX57848.1"/>
    </source>
</evidence>
<dbReference type="Proteomes" id="UP000257109">
    <property type="component" value="Unassembled WGS sequence"/>
</dbReference>
<reference evidence="1" key="1">
    <citation type="submission" date="2018-05" db="EMBL/GenBank/DDBJ databases">
        <title>Draft genome of Mucuna pruriens seed.</title>
        <authorList>
            <person name="Nnadi N.E."/>
            <person name="Vos R."/>
            <person name="Hasami M.H."/>
            <person name="Devisetty U.K."/>
            <person name="Aguiy J.C."/>
        </authorList>
    </citation>
    <scope>NUCLEOTIDE SEQUENCE [LARGE SCALE GENOMIC DNA]</scope>
    <source>
        <strain evidence="1">JCA_2017</strain>
    </source>
</reference>
<sequence>MSSVSLSTSIWSVLMAETSGTKSMRRSLSSSCSLSEMPRTGPFWIRFMRCVENPAILFRSLFDGISATSSRTFLFVWKSSVMRE</sequence>
<keyword evidence="2" id="KW-1185">Reference proteome</keyword>
<comment type="caution">
    <text evidence="1">The sequence shown here is derived from an EMBL/GenBank/DDBJ whole genome shotgun (WGS) entry which is preliminary data.</text>
</comment>
<name>A0A371DZD4_MUCPR</name>
<dbReference type="AlphaFoldDB" id="A0A371DZD4"/>
<proteinExistence type="predicted"/>
<organism evidence="1 2">
    <name type="scientific">Mucuna pruriens</name>
    <name type="common">Velvet bean</name>
    <name type="synonym">Dolichos pruriens</name>
    <dbReference type="NCBI Taxonomy" id="157652"/>
    <lineage>
        <taxon>Eukaryota</taxon>
        <taxon>Viridiplantae</taxon>
        <taxon>Streptophyta</taxon>
        <taxon>Embryophyta</taxon>
        <taxon>Tracheophyta</taxon>
        <taxon>Spermatophyta</taxon>
        <taxon>Magnoliopsida</taxon>
        <taxon>eudicotyledons</taxon>
        <taxon>Gunneridae</taxon>
        <taxon>Pentapetalae</taxon>
        <taxon>rosids</taxon>
        <taxon>fabids</taxon>
        <taxon>Fabales</taxon>
        <taxon>Fabaceae</taxon>
        <taxon>Papilionoideae</taxon>
        <taxon>50 kb inversion clade</taxon>
        <taxon>NPAAA clade</taxon>
        <taxon>indigoferoid/millettioid clade</taxon>
        <taxon>Phaseoleae</taxon>
        <taxon>Mucuna</taxon>
    </lineage>
</organism>
<gene>
    <name evidence="1" type="ORF">CR513_62883</name>
</gene>
<evidence type="ECO:0000313" key="2">
    <source>
        <dbReference type="Proteomes" id="UP000257109"/>
    </source>
</evidence>
<protein>
    <submittedName>
        <fullName evidence="1">Uncharacterized protein</fullName>
    </submittedName>
</protein>
<dbReference type="OrthoDB" id="10541714at2759"/>
<feature type="non-terminal residue" evidence="1">
    <location>
        <position position="1"/>
    </location>
</feature>
<dbReference type="EMBL" id="QJKJ01018115">
    <property type="protein sequence ID" value="RDX57848.1"/>
    <property type="molecule type" value="Genomic_DNA"/>
</dbReference>
<accession>A0A371DZD4</accession>